<accession>C6VW09</accession>
<evidence type="ECO:0000256" key="1">
    <source>
        <dbReference type="SAM" id="Coils"/>
    </source>
</evidence>
<feature type="coiled-coil region" evidence="1">
    <location>
        <begin position="4"/>
        <end position="38"/>
    </location>
</feature>
<keyword evidence="3" id="KW-1185">Reference proteome</keyword>
<evidence type="ECO:0000313" key="2">
    <source>
        <dbReference type="EMBL" id="ACT93141.1"/>
    </source>
</evidence>
<dbReference type="HOGENOM" id="CLU_3079297_0_0_10"/>
<proteinExistence type="predicted"/>
<evidence type="ECO:0000313" key="3">
    <source>
        <dbReference type="Proteomes" id="UP000002011"/>
    </source>
</evidence>
<sequence>MAAIQALAKLTKALQEENDSLKARLEAMDARFTQMEQLLATHARKEEVAASR</sequence>
<keyword evidence="1" id="KW-0175">Coiled coil</keyword>
<dbReference type="Proteomes" id="UP000002011">
    <property type="component" value="Chromosome"/>
</dbReference>
<protein>
    <submittedName>
        <fullName evidence="2">Uncharacterized protein</fullName>
    </submittedName>
</protein>
<reference evidence="2 3" key="1">
    <citation type="journal article" date="2009" name="Stand. Genomic Sci.">
        <title>Complete genome sequence of Dyadobacter fermentans type strain (NS114).</title>
        <authorList>
            <person name="Lang E."/>
            <person name="Lapidus A."/>
            <person name="Chertkov O."/>
            <person name="Brettin T."/>
            <person name="Detter J.C."/>
            <person name="Han C."/>
            <person name="Copeland A."/>
            <person name="Glavina Del Rio T."/>
            <person name="Nolan M."/>
            <person name="Chen F."/>
            <person name="Lucas S."/>
            <person name="Tice H."/>
            <person name="Cheng J.F."/>
            <person name="Land M."/>
            <person name="Hauser L."/>
            <person name="Chang Y.J."/>
            <person name="Jeffries C.D."/>
            <person name="Kopitz M."/>
            <person name="Bruce D."/>
            <person name="Goodwin L."/>
            <person name="Pitluck S."/>
            <person name="Ovchinnikova G."/>
            <person name="Pati A."/>
            <person name="Ivanova N."/>
            <person name="Mavrommatis K."/>
            <person name="Chen A."/>
            <person name="Palaniappan K."/>
            <person name="Chain P."/>
            <person name="Bristow J."/>
            <person name="Eisen J.A."/>
            <person name="Markowitz V."/>
            <person name="Hugenholtz P."/>
            <person name="Goker M."/>
            <person name="Rohde M."/>
            <person name="Kyrpides N.C."/>
            <person name="Klenk H.P."/>
        </authorList>
    </citation>
    <scope>NUCLEOTIDE SEQUENCE [LARGE SCALE GENOMIC DNA]</scope>
    <source>
        <strain evidence="3">ATCC 700827 / DSM 18053 / CIP 107007 / KCTC 52180 / NS114</strain>
    </source>
</reference>
<name>C6VW09_DYAFD</name>
<organism evidence="2 3">
    <name type="scientific">Dyadobacter fermentans (strain ATCC 700827 / DSM 18053 / CIP 107007 / KCTC 52180 / NS114)</name>
    <dbReference type="NCBI Taxonomy" id="471854"/>
    <lineage>
        <taxon>Bacteria</taxon>
        <taxon>Pseudomonadati</taxon>
        <taxon>Bacteroidota</taxon>
        <taxon>Cytophagia</taxon>
        <taxon>Cytophagales</taxon>
        <taxon>Spirosomataceae</taxon>
        <taxon>Dyadobacter</taxon>
    </lineage>
</organism>
<dbReference type="AlphaFoldDB" id="C6VW09"/>
<dbReference type="EMBL" id="CP001619">
    <property type="protein sequence ID" value="ACT93141.1"/>
    <property type="molecule type" value="Genomic_DNA"/>
</dbReference>
<gene>
    <name evidence="2" type="ordered locus">Dfer_1908</name>
</gene>
<dbReference type="KEGG" id="dfe:Dfer_1908"/>